<evidence type="ECO:0000256" key="7">
    <source>
        <dbReference type="ARBA" id="ARBA00022723"/>
    </source>
</evidence>
<dbReference type="InterPro" id="IPR019475">
    <property type="entry name" value="DNA_primase_DnaB-bd"/>
</dbReference>
<evidence type="ECO:0000256" key="11">
    <source>
        <dbReference type="ARBA" id="ARBA00023125"/>
    </source>
</evidence>
<dbReference type="Pfam" id="PF10410">
    <property type="entry name" value="DnaB_bind"/>
    <property type="match status" value="1"/>
</dbReference>
<reference evidence="14" key="1">
    <citation type="submission" date="2018-06" db="EMBL/GenBank/DDBJ databases">
        <authorList>
            <person name="Zhirakovskaya E."/>
        </authorList>
    </citation>
    <scope>NUCLEOTIDE SEQUENCE</scope>
</reference>
<dbReference type="EC" id="2.7.7.-" evidence="14"/>
<evidence type="ECO:0000259" key="13">
    <source>
        <dbReference type="PROSITE" id="PS50880"/>
    </source>
</evidence>
<dbReference type="InterPro" id="IPR050219">
    <property type="entry name" value="DnaG_primase"/>
</dbReference>
<evidence type="ECO:0000256" key="2">
    <source>
        <dbReference type="ARBA" id="ARBA00022478"/>
    </source>
</evidence>
<dbReference type="GO" id="GO:0003899">
    <property type="term" value="F:DNA-directed RNA polymerase activity"/>
    <property type="evidence" value="ECO:0007669"/>
    <property type="project" value="InterPro"/>
</dbReference>
<dbReference type="NCBIfam" id="TIGR01391">
    <property type="entry name" value="dnaG"/>
    <property type="match status" value="1"/>
</dbReference>
<dbReference type="InterPro" id="IPR034151">
    <property type="entry name" value="TOPRIM_DnaG_bac"/>
</dbReference>
<dbReference type="InterPro" id="IPR036977">
    <property type="entry name" value="DNA_primase_Znf_CHC2"/>
</dbReference>
<dbReference type="SUPFAM" id="SSF56731">
    <property type="entry name" value="DNA primase core"/>
    <property type="match status" value="1"/>
</dbReference>
<dbReference type="InterPro" id="IPR030846">
    <property type="entry name" value="DnaG_bac"/>
</dbReference>
<dbReference type="InterPro" id="IPR037068">
    <property type="entry name" value="DNA_primase_core_N_sf"/>
</dbReference>
<dbReference type="AlphaFoldDB" id="A0A3B0UUU2"/>
<evidence type="ECO:0000256" key="10">
    <source>
        <dbReference type="ARBA" id="ARBA00022842"/>
    </source>
</evidence>
<evidence type="ECO:0000313" key="14">
    <source>
        <dbReference type="EMBL" id="VAW34751.1"/>
    </source>
</evidence>
<dbReference type="CDD" id="cd03364">
    <property type="entry name" value="TOPRIM_DnaG_primases"/>
    <property type="match status" value="1"/>
</dbReference>
<dbReference type="PROSITE" id="PS50880">
    <property type="entry name" value="TOPRIM"/>
    <property type="match status" value="1"/>
</dbReference>
<keyword evidence="12" id="KW-0804">Transcription</keyword>
<dbReference type="EMBL" id="UOEZ01000008">
    <property type="protein sequence ID" value="VAW34751.1"/>
    <property type="molecule type" value="Genomic_DNA"/>
</dbReference>
<keyword evidence="11" id="KW-0238">DNA-binding</keyword>
<dbReference type="InterPro" id="IPR006295">
    <property type="entry name" value="DNA_primase_DnaG"/>
</dbReference>
<evidence type="ECO:0000256" key="1">
    <source>
        <dbReference type="ARBA" id="ARBA00001947"/>
    </source>
</evidence>
<sequence>MIPQDKIEEVADRADIVEVVSGYIPLTRRGRNHVGLCPFHSEKTPSFSVSEEKNIFYCFGCHEGGSAIKFLMKHESLSFPEAVMVLARKYGIKIEETGRPQGTSLRERIFKQNALAQEYFAGVLRQSSGERAREYLKDRGFDKSIVEEFSIGYATTRNDGLISYLRGKGEDLELAERAGLIGNHQGRIYDRFRERVVFPIIDVRGRVLGFGGRTLGDAMAKYLNTPESPVFKKAEVLYGLYQGRDAVNKAGFAIVVEGYFDHLALYKAGFKNTVATMGTALTPSHIRRLKQYTGLLYLLFDSDAAGRKAATRSLDLLLAEEAAARVVLLPGGADPDDFLKEHGAAALQKVIDEAEDIMEFYLDQLKAEFDLHSPEGKGAYLNKAVPYLRKVRNEASRGHYTMKVALILGVEPRAVYAAIDAAARGAVEPSVTLRKTVAPVVTKLAEETLLRVILKHLELFSPEVEKTITAFKEPFFKAVAESVLPHFKSGVIHQDKMIEEIEDEAIKDFVAMAIFKGEKDFMDSPEVMLADCVEKLDRVGRPSRAMLDMAVLLEERGRQDLAEELLKKIKTKDI</sequence>
<keyword evidence="5 14" id="KW-0548">Nucleotidyltransferase</keyword>
<dbReference type="PANTHER" id="PTHR30313:SF2">
    <property type="entry name" value="DNA PRIMASE"/>
    <property type="match status" value="1"/>
</dbReference>
<organism evidence="14">
    <name type="scientific">hydrothermal vent metagenome</name>
    <dbReference type="NCBI Taxonomy" id="652676"/>
    <lineage>
        <taxon>unclassified sequences</taxon>
        <taxon>metagenomes</taxon>
        <taxon>ecological metagenomes</taxon>
    </lineage>
</organism>
<dbReference type="SUPFAM" id="SSF57783">
    <property type="entry name" value="Zinc beta-ribbon"/>
    <property type="match status" value="1"/>
</dbReference>
<name>A0A3B0UUU2_9ZZZZ</name>
<accession>A0A3B0UUU2</accession>
<keyword evidence="2" id="KW-0240">DNA-directed RNA polymerase</keyword>
<comment type="cofactor">
    <cofactor evidence="1">
        <name>Zn(2+)</name>
        <dbReference type="ChEBI" id="CHEBI:29105"/>
    </cofactor>
</comment>
<evidence type="ECO:0000256" key="9">
    <source>
        <dbReference type="ARBA" id="ARBA00022833"/>
    </source>
</evidence>
<evidence type="ECO:0000256" key="4">
    <source>
        <dbReference type="ARBA" id="ARBA00022679"/>
    </source>
</evidence>
<keyword evidence="6" id="KW-0235">DNA replication</keyword>
<evidence type="ECO:0000256" key="6">
    <source>
        <dbReference type="ARBA" id="ARBA00022705"/>
    </source>
</evidence>
<keyword evidence="3" id="KW-0639">Primosome</keyword>
<dbReference type="Gene3D" id="3.90.980.10">
    <property type="entry name" value="DNA primase, catalytic core, N-terminal domain"/>
    <property type="match status" value="1"/>
</dbReference>
<gene>
    <name evidence="14" type="ORF">MNBD_DELTA02-862</name>
</gene>
<keyword evidence="10" id="KW-0460">Magnesium</keyword>
<dbReference type="GO" id="GO:0005737">
    <property type="term" value="C:cytoplasm"/>
    <property type="evidence" value="ECO:0007669"/>
    <property type="project" value="TreeGrafter"/>
</dbReference>
<dbReference type="PIRSF" id="PIRSF002811">
    <property type="entry name" value="DnaG"/>
    <property type="match status" value="1"/>
</dbReference>
<keyword evidence="7" id="KW-0479">Metal-binding</keyword>
<dbReference type="Pfam" id="PF13155">
    <property type="entry name" value="Toprim_2"/>
    <property type="match status" value="1"/>
</dbReference>
<feature type="domain" description="Toprim" evidence="13">
    <location>
        <begin position="251"/>
        <end position="333"/>
    </location>
</feature>
<evidence type="ECO:0000256" key="5">
    <source>
        <dbReference type="ARBA" id="ARBA00022695"/>
    </source>
</evidence>
<dbReference type="GO" id="GO:0008270">
    <property type="term" value="F:zinc ion binding"/>
    <property type="evidence" value="ECO:0007669"/>
    <property type="project" value="UniProtKB-KW"/>
</dbReference>
<dbReference type="Pfam" id="PF01807">
    <property type="entry name" value="Zn_ribbon_DnaG"/>
    <property type="match status" value="1"/>
</dbReference>
<evidence type="ECO:0000256" key="12">
    <source>
        <dbReference type="ARBA" id="ARBA00023163"/>
    </source>
</evidence>
<dbReference type="SMART" id="SM00400">
    <property type="entry name" value="ZnF_CHCC"/>
    <property type="match status" value="1"/>
</dbReference>
<dbReference type="Gene3D" id="3.90.580.10">
    <property type="entry name" value="Zinc finger, CHC2-type domain"/>
    <property type="match status" value="1"/>
</dbReference>
<dbReference type="FunFam" id="3.40.1360.10:FF:000002">
    <property type="entry name" value="DNA primase"/>
    <property type="match status" value="1"/>
</dbReference>
<dbReference type="InterPro" id="IPR013264">
    <property type="entry name" value="DNAG_N"/>
</dbReference>
<dbReference type="PANTHER" id="PTHR30313">
    <property type="entry name" value="DNA PRIMASE"/>
    <property type="match status" value="1"/>
</dbReference>
<keyword evidence="8" id="KW-0863">Zinc-finger</keyword>
<dbReference type="GO" id="GO:0006269">
    <property type="term" value="P:DNA replication, synthesis of primer"/>
    <property type="evidence" value="ECO:0007669"/>
    <property type="project" value="UniProtKB-KW"/>
</dbReference>
<proteinExistence type="inferred from homology"/>
<dbReference type="Pfam" id="PF08275">
    <property type="entry name" value="DNAG_N"/>
    <property type="match status" value="1"/>
</dbReference>
<dbReference type="InterPro" id="IPR006171">
    <property type="entry name" value="TOPRIM_dom"/>
</dbReference>
<keyword evidence="4 14" id="KW-0808">Transferase</keyword>
<dbReference type="FunFam" id="3.90.580.10:FF:000001">
    <property type="entry name" value="DNA primase"/>
    <property type="match status" value="1"/>
</dbReference>
<dbReference type="GO" id="GO:0003677">
    <property type="term" value="F:DNA binding"/>
    <property type="evidence" value="ECO:0007669"/>
    <property type="project" value="UniProtKB-KW"/>
</dbReference>
<dbReference type="GO" id="GO:0000428">
    <property type="term" value="C:DNA-directed RNA polymerase complex"/>
    <property type="evidence" value="ECO:0007669"/>
    <property type="project" value="UniProtKB-KW"/>
</dbReference>
<evidence type="ECO:0000256" key="3">
    <source>
        <dbReference type="ARBA" id="ARBA00022515"/>
    </source>
</evidence>
<keyword evidence="9" id="KW-0862">Zinc</keyword>
<dbReference type="SMART" id="SM00493">
    <property type="entry name" value="TOPRIM"/>
    <property type="match status" value="1"/>
</dbReference>
<protein>
    <submittedName>
        <fullName evidence="14">DNA primase</fullName>
        <ecNumber evidence="14">2.7.7.-</ecNumber>
    </submittedName>
</protein>
<dbReference type="Gene3D" id="3.40.1360.10">
    <property type="match status" value="1"/>
</dbReference>
<dbReference type="GO" id="GO:1990077">
    <property type="term" value="C:primosome complex"/>
    <property type="evidence" value="ECO:0007669"/>
    <property type="project" value="UniProtKB-KW"/>
</dbReference>
<dbReference type="HAMAP" id="MF_00974">
    <property type="entry name" value="DNA_primase_DnaG"/>
    <property type="match status" value="1"/>
</dbReference>
<dbReference type="FunFam" id="3.90.980.10:FF:000001">
    <property type="entry name" value="DNA primase"/>
    <property type="match status" value="1"/>
</dbReference>
<dbReference type="InterPro" id="IPR002694">
    <property type="entry name" value="Znf_CHC2"/>
</dbReference>
<evidence type="ECO:0000256" key="8">
    <source>
        <dbReference type="ARBA" id="ARBA00022771"/>
    </source>
</evidence>